<feature type="domain" description="Bacterial Ig" evidence="2">
    <location>
        <begin position="4331"/>
        <end position="4413"/>
    </location>
</feature>
<dbReference type="EMBL" id="CGIG01000001">
    <property type="protein sequence ID" value="CPR16652.1"/>
    <property type="molecule type" value="Genomic_DNA"/>
</dbReference>
<feature type="domain" description="Bacterial Ig" evidence="2">
    <location>
        <begin position="3318"/>
        <end position="3398"/>
    </location>
</feature>
<dbReference type="Pfam" id="PF17936">
    <property type="entry name" value="Big_6"/>
    <property type="match status" value="51"/>
</dbReference>
<dbReference type="Pfam" id="PF22783">
    <property type="entry name" value="BapA_N"/>
    <property type="match status" value="1"/>
</dbReference>
<dbReference type="InterPro" id="IPR039329">
    <property type="entry name" value="SIAE"/>
</dbReference>
<feature type="domain" description="Bacterial Ig" evidence="2">
    <location>
        <begin position="848"/>
        <end position="928"/>
    </location>
</feature>
<feature type="domain" description="Bacterial Ig" evidence="2">
    <location>
        <begin position="931"/>
        <end position="1013"/>
    </location>
</feature>
<reference evidence="5" key="1">
    <citation type="submission" date="2015-01" db="EMBL/GenBank/DDBJ databases">
        <authorList>
            <person name="Paterson Steve"/>
        </authorList>
    </citation>
    <scope>NUCLEOTIDE SEQUENCE [LARGE SCALE GENOMIC DNA]</scope>
    <source>
        <strain evidence="5">OBR1</strain>
    </source>
</reference>
<feature type="domain" description="Bacterial Ig" evidence="2">
    <location>
        <begin position="2977"/>
        <end position="3057"/>
    </location>
</feature>
<feature type="domain" description="Bacterial Ig" evidence="2">
    <location>
        <begin position="2122"/>
        <end position="2204"/>
    </location>
</feature>
<feature type="domain" description="Bacterial Ig" evidence="2">
    <location>
        <begin position="3230"/>
        <end position="3310"/>
    </location>
</feature>
<feature type="domain" description="Bacterial Ig" evidence="2">
    <location>
        <begin position="4161"/>
        <end position="4240"/>
    </location>
</feature>
<feature type="domain" description="Bacterial Ig" evidence="2">
    <location>
        <begin position="1698"/>
        <end position="1778"/>
    </location>
</feature>
<feature type="domain" description="Bacterial Ig" evidence="2">
    <location>
        <begin position="4416"/>
        <end position="4495"/>
    </location>
</feature>
<feature type="domain" description="Bacterial Ig" evidence="2">
    <location>
        <begin position="4075"/>
        <end position="4157"/>
    </location>
</feature>
<feature type="domain" description="Bacterial Ig" evidence="2">
    <location>
        <begin position="3145"/>
        <end position="3227"/>
    </location>
</feature>
<dbReference type="InterPro" id="IPR019960">
    <property type="entry name" value="T1SS_VCA0849"/>
</dbReference>
<feature type="domain" description="Bacterial Ig" evidence="2">
    <location>
        <begin position="1357"/>
        <end position="1437"/>
    </location>
</feature>
<feature type="domain" description="Bacterial Ig" evidence="2">
    <location>
        <begin position="2212"/>
        <end position="2292"/>
    </location>
</feature>
<dbReference type="STRING" id="1109412.BN1221_02198"/>
<dbReference type="InterPro" id="IPR048051">
    <property type="entry name" value="BapA-like_prefix-like"/>
</dbReference>
<organism evidence="4 5">
    <name type="scientific">Brenneria goodwinii</name>
    <dbReference type="NCBI Taxonomy" id="1109412"/>
    <lineage>
        <taxon>Bacteria</taxon>
        <taxon>Pseudomonadati</taxon>
        <taxon>Pseudomonadota</taxon>
        <taxon>Gammaproteobacteria</taxon>
        <taxon>Enterobacterales</taxon>
        <taxon>Pectobacteriaceae</taxon>
        <taxon>Brenneria</taxon>
    </lineage>
</organism>
<feature type="domain" description="Bacterial Ig" evidence="2">
    <location>
        <begin position="1866"/>
        <end position="1946"/>
    </location>
</feature>
<feature type="domain" description="Bacterial Ig" evidence="2">
    <location>
        <begin position="1016"/>
        <end position="1096"/>
    </location>
</feature>
<feature type="domain" description="Bacterial Ig" evidence="2">
    <location>
        <begin position="3654"/>
        <end position="3736"/>
    </location>
</feature>
<dbReference type="InterPro" id="IPR041498">
    <property type="entry name" value="Big_6"/>
</dbReference>
<feature type="domain" description="Bacterial Ig" evidence="2">
    <location>
        <begin position="2636"/>
        <end position="2718"/>
    </location>
</feature>
<feature type="domain" description="Bacterial Ig" evidence="2">
    <location>
        <begin position="3822"/>
        <end position="3904"/>
    </location>
</feature>
<dbReference type="GO" id="GO:0001681">
    <property type="term" value="F:sialate O-acetylesterase activity"/>
    <property type="evidence" value="ECO:0007669"/>
    <property type="project" value="InterPro"/>
</dbReference>
<feature type="domain" description="Bacterial Ig" evidence="2">
    <location>
        <begin position="2037"/>
        <end position="2119"/>
    </location>
</feature>
<feature type="domain" description="Bacterial Ig" evidence="2">
    <location>
        <begin position="3907"/>
        <end position="3987"/>
    </location>
</feature>
<feature type="domain" description="Bacterial Ig" evidence="2">
    <location>
        <begin position="2721"/>
        <end position="2801"/>
    </location>
</feature>
<feature type="domain" description="Bacterial Ig" evidence="2">
    <location>
        <begin position="2890"/>
        <end position="2969"/>
    </location>
</feature>
<feature type="domain" description="Bacterial Ig" evidence="2">
    <location>
        <begin position="758"/>
        <end position="840"/>
    </location>
</feature>
<sequence>MNNLSITAKESGVTSVVNASSGELYLSSPSIVKLQASRQDIASMTRSGNDLIVSLHSGEKVVLKNFYNAGEQGISELVLEESDGTLWWIKNPANQPQFESIFSIDEIMGGAESVESAAGGWPYGLVGLAGAAGVGGIIAIASDDGKNDDNRLAIRTPDAPTTRISEDGTTISGEAQPGHAIKVTLPDGSTLETVADTDGSWEIKLDEPLANGEAVTVTVTDAAGNVSAPVTATAPDLTSPVAPADLQVAEDGTSVSGNAEAGSTVTITDADGNVLGSVTVGEDGSFSVPLSPVLTNGEAVTVTVTDAAGNVSAPVTATAPDLTSPVAPADLQVAEDGTFVSGSAEAGSTVTITDTAGNVLGSVTVGEDGSFNVPLSPALTNGEAVTVTVTDAAGNVSAPVTATAPDLSIPDTTAPDAPVAAISEDGLTVSGTAEPGSTVTVTLPDSTTLTTTADAFGVYSTELSSALTNGEAVTVTATDAAGNVSAPVTVTAQDTSIPDTTAPDAPVAAISEDGLTVSGTAEAGSLVTVTLPDNSTQTTTAAANGTWSITLPEALTAGEQLTATATDGAGNVSAPVTVTAPDTSIPDTTAPDAPVAAISEDGLTVSGTAEPGSAVTVTLQNNATLTITADAFGVYSIALPTALTNGEAVTVTATDAAGNVSTPTTATAPDLTAPTAPADLLVAEDGTSVSGSAEAGSTVTITDPAGNVLGSVTVGDDGSFSVPLTPVQTNGEAVTVTVTDAAGNVSAPTTATAPDLTAPAAPADLLVAADGTSVSGSAETGSTVTITDADGNVLGSVTVGEDGSFSVPLSPALTNGEAVTISATDTAGNVSAPVTVTAPDTSIPDTTAPDAPVATISDDGTTVNGTAEPGSTVTVTLPDSTALTATADAFGIYIIGLPVALTNGEAVTVTATDTAGNVSTPTTATAPDLTAPTAPADLLVAEDGALVSGTAEAGSTVTITDADGNVLGSVTVGDDGSFSVPLSPALTNGEEISAVASDTAGNASAPVSVAAPDSTAPDAPVATISDDGLTVSGTAEAGSLVTVTLPDNSTQTTTAAANGTWSITLPEALTAGEQLTATATDEAGNVSAPVTVTAPDTSIPDTSAPDAPVAVISEDGLTVSGTAEPGSTVTVTLPDSTALTATADAFGVYSIELSSALTNGEAVTVTATDAAGNVSAPTTATAPDLTAPSAPADLQVAEDGTSVSGSAEAGSIVTITDADGNVLGSITVGEDGSFNVPLSPALTNGEEISAVVSDAAGNASAPVSVAAPDLTAPTAPADLLVAEDGALVSGTAEAGSTVTITDADGNVLGSVTAGEDGSFNVPLSPALTNGEEISAVASDAAGNASAPVSVAAPDSTAPDAPVAAISDDGTTVNGTAEAGSLVTVTLPDNSTQTTIAAANGTWSITLPEALTAGEQLTATATDEAGNVSAPVTVTAPDTSIPDTTAPDAPVAAISEDGLTVSGTAEPGSAVTVTLPNNATLTITADEFGAYSIALPTALTNGEAVTVTATDAAGNVSAPTTATAPDLTAPTAPADLLVAADGTSVSGTAEPSSTVTITDADGNVLGSVTAGEDGSFNVPLSPALTNGEEISAIASDAAGNNSAPVSVAAPDLTAPSAPADLQVAEDGTSVSGSAEAGSTVTITDADGNVLGSETVGDDGSFSVPLSPALTNGEEINVVASDVAGNASAPVSVAAPDSTAPDAPVATISDDGTTVNGTAEAGSLVTVTLPDNSTQTTTAAANGTWSITLPEALTAGEQLTATATDGAGNVSAPVTVTAPDLTAPTAPADLLVAEDGASVSGTAEAGSIVTITDADGNVLGSVTAGEDGSFNVPLTPALTNGEEVSAVASDAAGNASTPVSVAAPDSTAPDAPVAAISDGGTTVNGTAEAGSLVTVTLPDNSTQTTTAAANGTWSITLPEALTAGEQLTATATDGAGNVSAPVTVTAPDTSIPDTTAPDAPVAAISEDGLTVSGTAEPGSMVTITLPDGTILTATTDAFGVYSTELSPALTNGEAVTVTATDAAGNVSAPTTATAPDLTAPSAPADLQVAEDGTSVSGTAEPSSTVTITDADGNVLGSVTVGEDGSFSVPLTPVQTNGEAVTVTVTDAAGNVSAPTMATAPDLTAPTAPADLLVAADGTSVSGSAETGSTVTLTDADGNVLGSVTVGEDGSFSVPLSPALTNGEAVTISATDAAGNVSAPVTVTAPDTSIPDTTAPDAPVAAISEDGLTVSGTAEPGSMVTITLPDGTILTATTDAFGVYSTELSPALTNGEAVTVTATDAAGNVSAPTTATAPDLTAPTAPADLLIAADGTSVSGSAEAGSTVTLTDADGNVLGSVTAGEDGSFSVPLSPALTNGEEVSAVASDAAGNASTPVSVAAPDSTAPDAPVAAISDDGTTVSGTAEAGSLVTVTLPDNSTQTTTAAANGTWSITLPEALTAGEQLTATATDEAGNVSAPVTVTAPDTSIPDTSAPDAPVAVISEDGLTVSGTAEPGSTVTVTLPDSTALTATADAFGVYSIELSSALTNGEAVTVTATDAAGNVSAPTTATALDLTAPTAPADLLVAEDGASVSGTAEAGSIVTIIDADGNVLGSVTAGEDGSFNVPLTPALTNGEEISAVVSDAAGNASAPVSVAAPDLTAPTAPADLLVAEDGTSVSGTAEAGSTVTLTDADGNVLGSVTAGEDGSFNVPLTPALTNGEEISAVASDAAGNASAPVSVAAPDLTAPDAPVAAISEDGLTVSGTAEPGSTVTVTLPDSTALTATADAFGVYSIELSSALTNGEAVTVTATDAAENVSAPTMATAPDLTAPSAPADLQVAEDGTSVSGTAEADSTVTITDADGNVLGSVTAGEDGSFNVPLTPALTNGEEISAVASDTAGNNSAPVSVAAPDSTPPDAPVAAISDDGTTVNGTAEAGSLITVTLPDNSTQTTTAAANGAWSITLPEALTAGEQLTATATDEAGNVSAPVTVTAPDTSIPDTTAPDAPVAAISEDGLTVSGTAEPGSAVTVTLPNNATLTITADAFGVYSIGLPVALTNGEAVTVTAADAAGNVSAPTMATAPDLTAPTAPADLQIAADGTSVSGSAEAGSTVTITDTAGNVLGSVTVGEDGNFSVLLSPALTNGEEINVVASDAAGNASAPVSVAAPDLTAPSAPADLQVAEDGASVSGSAEAGSTVTLTDADGNVLGSVTAGEDGSFSVPLSPALTNGEEISVVASDAAGNNSSSVSVAAPDTTAPDAPVAAISEDGLTVSGTAEAESLVTVTLPDNSTQTTTAAANGTWSITLPEALTAGEQLTATATDEAGNVSAPVTVTAPDTSIPDTTAPDAPVAAISEDGLTVSGTAEPGSAVTVTLPNNATLTITADEFGVYSIGLPVALTNGEAVTVTAADAAGNVSAPTTATAPDLTAPTAPADLLIAADGTSVSGTAEPSSTVTITDADGNVLGSVTAGEDGSFNVPLSPALTNGEEISAIASDAAGNNSAPVSVAAPDLTAPSAPADLQVAEDGTSVSGSAEAGSTVTITDADGNVLGSETVGDDGSFSVPLSPALTNGEEISAVASDAAGNASAPVSVAAPDTTAPDAPVAAISEDGLTVSGTAEPGSTVTVTLPDSTTLTTTADAFGVYSIELSSALTNGEAVTVTATDAAENVSAPTMATAPDLTAPSAPADLQVAEDGTSVSGTAEAGSTVTITDADGNVLGSVTAGEDGSFSVPLSPALINGETLTAIATDAADNASTPVTVAAPDSTAPDAPVATISDDGTTVNGTAEPGSMVTITLPDSTTLTTTADAFGVYSTELSPALTNGEAVTVTATDAAGNVSTPTTATAPDLTAPVAPADLQVAEDGASVSGSAEAGSTVTITDADGNVLGSVTVGEDGSFSVPLTPALTNGEEISAVASDAAGNNSAPVIVAAPDSTAPDAPVATISEDGLTVSGTAEAGSFVTVTLPDNSTQTTTAAANGTWSVTLPEALTAGEQLTATATDEAGNVSAPVTVTAPDLTAPTAPADLLVAEDGTSVSGSAEAGSTVTITDADGNVLGSVTVGEDGSFSVPLSPALTNGEEVSAVASDAAGNASVPVSVAAPDLTAPTAPADLLVAEDGASVSGSAEAGSTVTITDADGNVLGSMTVGDDGSFSVPLSPALTNGEEISAVVSDTAGNNSAPVSVAAPDSTPPDAPVAAISDDGMTVSGTAEAGSLVTVTLPDNSTQTTTAAANGTWSITLPEALTAGEQLTATATDEAGNVSAPVTVTAPDTSIPDTTAPDAPVAAISEDGLTVSGTAEPGSTVTVTLPGSFTLTDIADDVGGYSVGLPVALTNGEAVTVTATDAAGNVSAPTTVTALDTTAPSAPAQLLVAEDGSSVSGTAEAGGTVTLTDAAGNVLGSVTADNDGHFTVPLSPALTNGEQISAVASDAAGNASAAGTVSAPDTTAPDAPTATISDDGGSISGVAEGGSTVTITLTDGTVLTTTADAEGNYSYTFPHAHANGETVTVTATDAAGNVSAVTNATAPLLELAANDNEVLLNLTTDAAVTTESYSDWGLLVVGALGNIASLLGDDSAQVTFTIDDGATADVVLEANATGGVLSLLSSMGVMVQQYSADTDSWNTVIDTANSQWASLLTIGNNGVTLNLEDMGEGTYRALAYNTTLLAVGSFISVAAEVTQTAAGVVSGEISYTGNLITDDDPIHGTDITPTGTVVTQVANSAGNVASVTEDGTTIQGEYGTLTINLDGSYTYTLTDTSTAALGRIDSFTYTITANGATATADLLVSLGTEISAPGNVIAVDDSASITFDTTVTAIDNGASSQSGFTVLNLGLGSVLNVGILDDLTNPIIFDVEEGATRTMTLQASVGGVSVVSGFDLYIYKFNDATQQYDQYRVVESWLTVLLVGGSSDALTLTLPSGQYLFLLDTAYGISALTGYTLNIQQDHVYTVETVSAGTSGNVMEDDTAPEGSVISSVNGTAIAADGTTSIVGEYGVLTIDVQGNYTYTLNAGVGADGITAPDSFVYTVTAPDGESDSGTLNINLASSALAALDDSVTLSATAAQEETGYSDSDAGSVTWSSALFSTTTGSASGTVTVADNIVLKDASITFNVNSSLSLSSLSISWALLNSDGTELTSGTLSGGSATVSLGGLELNTGDYTLNFTGSIGPLSIGNISVNASVTGTSVLLDNFQTDTATVEGNIFDGSGSEESASDQLVSVATTLSITDVNGAVTTLNPYVTSDSVATVQGKYGVLTLHIDGEYSYTLNSDVALTAITEKETFNYTLTAPHGETASAVLTIDLALQLNGTSHSDIATSSVYDDTLSLGSGADTLIFNLLDSTDAAGGNGSDTWTDFSLTDSDRIDISQLLQGWDGSASSASDWISVETVNGNTVISIDRDGQDAAFTSTELVTLQSVQVTLDELLENNAINV</sequence>
<protein>
    <submittedName>
        <fullName evidence="4">T1SS secreted agglutinin RTX</fullName>
    </submittedName>
</protein>
<feature type="domain" description="Bacterial Ig" evidence="2">
    <location>
        <begin position="1528"/>
        <end position="1610"/>
    </location>
</feature>
<dbReference type="Pfam" id="PF17963">
    <property type="entry name" value="Big_9"/>
    <property type="match status" value="1"/>
</dbReference>
<proteinExistence type="predicted"/>
<dbReference type="InterPro" id="IPR055014">
    <property type="entry name" value="BapA_Bap-like_C"/>
</dbReference>
<feature type="domain" description="Bacterial Ig" evidence="2">
    <location>
        <begin position="1187"/>
        <end position="1269"/>
    </location>
</feature>
<feature type="domain" description="Bacterial Ig" evidence="2">
    <location>
        <begin position="1954"/>
        <end position="2034"/>
    </location>
</feature>
<feature type="domain" description="Bacterial Ig" evidence="2">
    <location>
        <begin position="1613"/>
        <end position="1695"/>
    </location>
</feature>
<dbReference type="NCBIfam" id="NF045619">
    <property type="entry name" value="adhes_GNV_Cterm"/>
    <property type="match status" value="1"/>
</dbReference>
<dbReference type="OrthoDB" id="8481600at2"/>
<feature type="domain" description="Bacterial Ig" evidence="2">
    <location>
        <begin position="325"/>
        <end position="406"/>
    </location>
</feature>
<feature type="domain" description="Bacterial Ig" evidence="2">
    <location>
        <begin position="1445"/>
        <end position="1525"/>
    </location>
</feature>
<gene>
    <name evidence="4" type="ORF">BN1221_02198</name>
</gene>
<feature type="domain" description="Bacterial Ig" evidence="2">
    <location>
        <begin position="1104"/>
        <end position="1184"/>
    </location>
</feature>
<feature type="domain" description="Bacterial Ig" evidence="2">
    <location>
        <begin position="1781"/>
        <end position="1863"/>
    </location>
</feature>
<feature type="domain" description="Bacterial Ig" evidence="2">
    <location>
        <begin position="590"/>
        <end position="670"/>
    </location>
</feature>
<dbReference type="Proteomes" id="UP000044377">
    <property type="component" value="Unassembled WGS sequence"/>
</dbReference>
<feature type="domain" description="Bacterial Ig" evidence="2">
    <location>
        <begin position="240"/>
        <end position="321"/>
    </location>
</feature>
<feature type="domain" description="Bacterial Ig" evidence="2">
    <location>
        <begin position="3990"/>
        <end position="4072"/>
    </location>
</feature>
<dbReference type="GO" id="GO:0005975">
    <property type="term" value="P:carbohydrate metabolic process"/>
    <property type="evidence" value="ECO:0007669"/>
    <property type="project" value="TreeGrafter"/>
</dbReference>
<dbReference type="NCBIfam" id="TIGR03661">
    <property type="entry name" value="T1SS_VCA0849"/>
    <property type="match status" value="1"/>
</dbReference>
<dbReference type="InterPro" id="IPR010221">
    <property type="entry name" value="VCBS_dom"/>
</dbReference>
<feature type="compositionally biased region" description="Low complexity" evidence="1">
    <location>
        <begin position="4404"/>
        <end position="4423"/>
    </location>
</feature>
<dbReference type="InterPro" id="IPR013783">
    <property type="entry name" value="Ig-like_fold"/>
</dbReference>
<feature type="domain" description="Bacterial Ig" evidence="2">
    <location>
        <begin position="673"/>
        <end position="755"/>
    </location>
</feature>
<evidence type="ECO:0000313" key="4">
    <source>
        <dbReference type="EMBL" id="CPR16652.1"/>
    </source>
</evidence>
<accession>A0A0G4JV02</accession>
<dbReference type="PANTHER" id="PTHR22901">
    <property type="entry name" value="SIALATE O-ACETYLESTERASE"/>
    <property type="match status" value="1"/>
</dbReference>
<feature type="domain" description="Bacterial Ig" evidence="2">
    <location>
        <begin position="3571"/>
        <end position="3651"/>
    </location>
</feature>
<feature type="domain" description="Bacterial Ig" evidence="2">
    <location>
        <begin position="414"/>
        <end position="494"/>
    </location>
</feature>
<evidence type="ECO:0000259" key="3">
    <source>
        <dbReference type="Pfam" id="PF22783"/>
    </source>
</evidence>
<feature type="domain" description="Bacterial Ig" evidence="2">
    <location>
        <begin position="3739"/>
        <end position="3819"/>
    </location>
</feature>
<keyword evidence="5" id="KW-1185">Reference proteome</keyword>
<dbReference type="PANTHER" id="PTHR22901:SF0">
    <property type="entry name" value="SIALATE O-ACETYLESTERASE"/>
    <property type="match status" value="1"/>
</dbReference>
<evidence type="ECO:0000313" key="5">
    <source>
        <dbReference type="Proteomes" id="UP000044377"/>
    </source>
</evidence>
<feature type="domain" description="Bacterial Ig" evidence="2">
    <location>
        <begin position="2468"/>
        <end position="2548"/>
    </location>
</feature>
<dbReference type="NCBIfam" id="TIGR01965">
    <property type="entry name" value="VCBS_repeat"/>
    <property type="match status" value="2"/>
</dbReference>
<feature type="region of interest" description="Disordered" evidence="1">
    <location>
        <begin position="2871"/>
        <end position="2890"/>
    </location>
</feature>
<feature type="domain" description="Bacterial Ig" evidence="2">
    <location>
        <begin position="3401"/>
        <end position="3483"/>
    </location>
</feature>
<evidence type="ECO:0000256" key="1">
    <source>
        <dbReference type="SAM" id="MobiDB-lite"/>
    </source>
</evidence>
<feature type="domain" description="Bacterial Ig" evidence="2">
    <location>
        <begin position="502"/>
        <end position="582"/>
    </location>
</feature>
<feature type="region of interest" description="Disordered" evidence="1">
    <location>
        <begin position="4404"/>
        <end position="4431"/>
    </location>
</feature>
<evidence type="ECO:0000259" key="2">
    <source>
        <dbReference type="Pfam" id="PF17936"/>
    </source>
</evidence>
<feature type="domain" description="Bacterial Ig" evidence="2">
    <location>
        <begin position="3486"/>
        <end position="3568"/>
    </location>
</feature>
<name>A0A0G4JV02_9GAMM</name>
<dbReference type="Gene3D" id="2.60.40.10">
    <property type="entry name" value="Immunoglobulins"/>
    <property type="match status" value="51"/>
</dbReference>
<feature type="domain" description="Bacterial Ig" evidence="2">
    <location>
        <begin position="1272"/>
        <end position="1354"/>
    </location>
</feature>
<feature type="domain" description="Bacterial Ig" evidence="2">
    <location>
        <begin position="3060"/>
        <end position="3142"/>
    </location>
</feature>
<feature type="domain" description="Biofilm-associated protein BapA-like prefix-like" evidence="3">
    <location>
        <begin position="1"/>
        <end position="117"/>
    </location>
</feature>
<dbReference type="NCBIfam" id="NF033510">
    <property type="entry name" value="Ca_tandemer"/>
    <property type="match status" value="51"/>
</dbReference>
<feature type="domain" description="Bacterial Ig" evidence="2">
    <location>
        <begin position="2380"/>
        <end position="2460"/>
    </location>
</feature>
<feature type="domain" description="Bacterial Ig" evidence="2">
    <location>
        <begin position="2804"/>
        <end position="2886"/>
    </location>
</feature>
<dbReference type="NCBIfam" id="NF033677">
    <property type="entry name" value="biofilm_BapA_N"/>
    <property type="match status" value="1"/>
</dbReference>
<feature type="domain" description="Bacterial Ig" evidence="2">
    <location>
        <begin position="2551"/>
        <end position="2633"/>
    </location>
</feature>
<feature type="domain" description="Bacterial Ig" evidence="2">
    <location>
        <begin position="157"/>
        <end position="236"/>
    </location>
</feature>
<dbReference type="RefSeq" id="WP_156186737.1">
    <property type="nucleotide sequence ID" value="NZ_CGIG01000001.1"/>
</dbReference>
<feature type="domain" description="Bacterial Ig" evidence="2">
    <location>
        <begin position="4248"/>
        <end position="4328"/>
    </location>
</feature>
<feature type="domain" description="Bacterial Ig" evidence="2">
    <location>
        <begin position="2295"/>
        <end position="2377"/>
    </location>
</feature>